<evidence type="ECO:0000256" key="3">
    <source>
        <dbReference type="ARBA" id="ARBA00022723"/>
    </source>
</evidence>
<dbReference type="PROSITE" id="PS51007">
    <property type="entry name" value="CYTC"/>
    <property type="match status" value="1"/>
</dbReference>
<dbReference type="GeneID" id="92660767"/>
<keyword evidence="2 6" id="KW-0349">Heme</keyword>
<evidence type="ECO:0000256" key="6">
    <source>
        <dbReference type="PROSITE-ProRule" id="PRU00433"/>
    </source>
</evidence>
<dbReference type="Gene3D" id="1.10.760.10">
    <property type="entry name" value="Cytochrome c-like domain"/>
    <property type="match status" value="1"/>
</dbReference>
<feature type="chain" id="PRO_5047077671" evidence="7">
    <location>
        <begin position="22"/>
        <end position="99"/>
    </location>
</feature>
<accession>A0ABY9SY39</accession>
<dbReference type="PRINTS" id="PR00607">
    <property type="entry name" value="CYTCHROMECIE"/>
</dbReference>
<feature type="signal peptide" evidence="7">
    <location>
        <begin position="1"/>
        <end position="21"/>
    </location>
</feature>
<sequence length="99" mass="10722">MKSALVSIFSVCVSLTSLAHAAQPPESVFNRSCQMCHNGQLPMAPKKGDAEAWKPRLAQGKDVLVKHVTEGFNAMPARGLCMDCTAEDYAAVIDWMSKP</sequence>
<keyword evidence="10" id="KW-1185">Reference proteome</keyword>
<name>A0ABY9SY39_9PSED</name>
<keyword evidence="5 6" id="KW-0408">Iron</keyword>
<dbReference type="InterPro" id="IPR009056">
    <property type="entry name" value="Cyt_c-like_dom"/>
</dbReference>
<evidence type="ECO:0000256" key="1">
    <source>
        <dbReference type="ARBA" id="ARBA00022448"/>
    </source>
</evidence>
<keyword evidence="4" id="KW-0249">Electron transport</keyword>
<evidence type="ECO:0000256" key="2">
    <source>
        <dbReference type="ARBA" id="ARBA00022617"/>
    </source>
</evidence>
<protein>
    <submittedName>
        <fullName evidence="9">Cytochrome c5 family protein</fullName>
    </submittedName>
</protein>
<evidence type="ECO:0000313" key="10">
    <source>
        <dbReference type="Proteomes" id="UP001258940"/>
    </source>
</evidence>
<dbReference type="Proteomes" id="UP001258940">
    <property type="component" value="Chromosome"/>
</dbReference>
<evidence type="ECO:0000256" key="5">
    <source>
        <dbReference type="ARBA" id="ARBA00023004"/>
    </source>
</evidence>
<dbReference type="InterPro" id="IPR036909">
    <property type="entry name" value="Cyt_c-like_dom_sf"/>
</dbReference>
<dbReference type="InterPro" id="IPR002323">
    <property type="entry name" value="Cyt_CIE"/>
</dbReference>
<feature type="domain" description="Cytochrome c" evidence="8">
    <location>
        <begin position="20"/>
        <end position="99"/>
    </location>
</feature>
<dbReference type="RefSeq" id="WP_061302287.1">
    <property type="nucleotide sequence ID" value="NZ_CP063456.1"/>
</dbReference>
<organism evidence="9 10">
    <name type="scientific">Pseudomonas shirazica</name>
    <dbReference type="NCBI Taxonomy" id="1940636"/>
    <lineage>
        <taxon>Bacteria</taxon>
        <taxon>Pseudomonadati</taxon>
        <taxon>Pseudomonadota</taxon>
        <taxon>Gammaproteobacteria</taxon>
        <taxon>Pseudomonadales</taxon>
        <taxon>Pseudomonadaceae</taxon>
        <taxon>Pseudomonas</taxon>
    </lineage>
</organism>
<evidence type="ECO:0000256" key="4">
    <source>
        <dbReference type="ARBA" id="ARBA00022982"/>
    </source>
</evidence>
<dbReference type="EMBL" id="CP127845">
    <property type="protein sequence ID" value="WMY87425.1"/>
    <property type="molecule type" value="Genomic_DNA"/>
</dbReference>
<keyword evidence="7" id="KW-0732">Signal</keyword>
<evidence type="ECO:0000313" key="9">
    <source>
        <dbReference type="EMBL" id="WMY87425.1"/>
    </source>
</evidence>
<reference evidence="9 10" key="1">
    <citation type="journal article" date="2023" name="J Bioinform Genom">
        <title>Complete genome sequence of the bacterium Pseudomonas shirazica hy376 from natural waters of algiers.</title>
        <authorList>
            <person name="Haffaressas Y."/>
            <person name="Seghouani N."/>
            <person name="Arzamasceva V.O."/>
            <person name="Tepeeva A.N."/>
            <person name="Vasilenko O.V."/>
        </authorList>
    </citation>
    <scope>NUCLEOTIDE SEQUENCE [LARGE SCALE GENOMIC DNA]</scope>
    <source>
        <strain evidence="9 10">HY376</strain>
    </source>
</reference>
<gene>
    <name evidence="9" type="ORF">QR297_11465</name>
</gene>
<proteinExistence type="predicted"/>
<dbReference type="SUPFAM" id="SSF46626">
    <property type="entry name" value="Cytochrome c"/>
    <property type="match status" value="1"/>
</dbReference>
<dbReference type="Pfam" id="PF13442">
    <property type="entry name" value="Cytochrome_CBB3"/>
    <property type="match status" value="1"/>
</dbReference>
<keyword evidence="3 6" id="KW-0479">Metal-binding</keyword>
<evidence type="ECO:0000256" key="7">
    <source>
        <dbReference type="SAM" id="SignalP"/>
    </source>
</evidence>
<dbReference type="PANTHER" id="PTHR40942:SF2">
    <property type="entry name" value="CYTOCHROME-RELATED"/>
    <property type="match status" value="1"/>
</dbReference>
<keyword evidence="1" id="KW-0813">Transport</keyword>
<dbReference type="PANTHER" id="PTHR40942">
    <property type="match status" value="1"/>
</dbReference>
<evidence type="ECO:0000259" key="8">
    <source>
        <dbReference type="PROSITE" id="PS51007"/>
    </source>
</evidence>